<evidence type="ECO:0000256" key="3">
    <source>
        <dbReference type="ARBA" id="ARBA00022988"/>
    </source>
</evidence>
<dbReference type="GO" id="GO:0003924">
    <property type="term" value="F:GTPase activity"/>
    <property type="evidence" value="ECO:0007669"/>
    <property type="project" value="InterPro"/>
</dbReference>
<dbReference type="GO" id="GO:0043419">
    <property type="term" value="P:urea catabolic process"/>
    <property type="evidence" value="ECO:0007669"/>
    <property type="project" value="InterPro"/>
</dbReference>
<keyword evidence="3" id="KW-0996">Nickel insertion</keyword>
<evidence type="ECO:0000313" key="9">
    <source>
        <dbReference type="Proteomes" id="UP000886595"/>
    </source>
</evidence>
<dbReference type="PANTHER" id="PTHR31715:SF0">
    <property type="entry name" value="UREASE ACCESSORY PROTEIN G"/>
    <property type="match status" value="1"/>
</dbReference>
<evidence type="ECO:0000259" key="7">
    <source>
        <dbReference type="Pfam" id="PF02492"/>
    </source>
</evidence>
<gene>
    <name evidence="8" type="ORF">Bca52824_046660</name>
</gene>
<evidence type="ECO:0000256" key="4">
    <source>
        <dbReference type="ARBA" id="ARBA00023134"/>
    </source>
</evidence>
<dbReference type="Proteomes" id="UP000886595">
    <property type="component" value="Unassembled WGS sequence"/>
</dbReference>
<evidence type="ECO:0000256" key="2">
    <source>
        <dbReference type="ARBA" id="ARBA00022741"/>
    </source>
</evidence>
<comment type="similarity">
    <text evidence="1">Belongs to the SIMIBI class G3E GTPase family. UreG subfamily.</text>
</comment>
<dbReference type="NCBIfam" id="TIGR00101">
    <property type="entry name" value="ureG"/>
    <property type="match status" value="1"/>
</dbReference>
<evidence type="ECO:0000256" key="5">
    <source>
        <dbReference type="ARBA" id="ARBA00023186"/>
    </source>
</evidence>
<dbReference type="OrthoDB" id="10063137at2759"/>
<feature type="region of interest" description="Disordered" evidence="6">
    <location>
        <begin position="334"/>
        <end position="357"/>
    </location>
</feature>
<feature type="compositionally biased region" description="Basic and acidic residues" evidence="6">
    <location>
        <begin position="334"/>
        <end position="348"/>
    </location>
</feature>
<name>A0A8X7URC2_BRACI</name>
<keyword evidence="4" id="KW-0342">GTP-binding</keyword>
<sequence length="438" mass="49696">MEELHPWGDSSSSRRSTPRDAEKERWRSFILGEIDTARRREIHRRVIEEREIRGQMHAHVTNDIFTKEDSEFLVKHGALPEERIRAVETGGCPHAAIREDISINLGPLEELSNLFKTDLLLCESGGDNLAANFSRELADYIIYIIDVSAGDKIPRKGGTGITQADLLVINKTDLAAAVGADLSVMERDALRMRDGGPFVFAQKPPTELCRDLLGPRFRLSLTAFACSAASFVVKRDSLHDQKTMVEMFPLRSAYAAYGKIKAKLFTLGDPFTRIISPRATGARPYSGKVGVEDVDRVDMAYRVRITRFQNQQLLQSMRWVHHQLPMKKKLTESHENEDEFMTHDSDQRGKRKQSGSADTMSSEVQVWLVLPLLNEVKAFKIGVRSVLGSEDQGHVCIDLMFPVILNGESYWDKYRVPRNGFIYHSSINFLTFFRCLIH</sequence>
<keyword evidence="5" id="KW-0143">Chaperone</keyword>
<evidence type="ECO:0000313" key="8">
    <source>
        <dbReference type="EMBL" id="KAG2287056.1"/>
    </source>
</evidence>
<dbReference type="PANTHER" id="PTHR31715">
    <property type="entry name" value="UREASE ACCESSORY PROTEIN G"/>
    <property type="match status" value="1"/>
</dbReference>
<dbReference type="EMBL" id="JAAMPC010000010">
    <property type="protein sequence ID" value="KAG2287056.1"/>
    <property type="molecule type" value="Genomic_DNA"/>
</dbReference>
<feature type="domain" description="CobW/HypB/UreG nucleotide-binding" evidence="7">
    <location>
        <begin position="53"/>
        <end position="199"/>
    </location>
</feature>
<dbReference type="Pfam" id="PF02492">
    <property type="entry name" value="cobW"/>
    <property type="match status" value="1"/>
</dbReference>
<keyword evidence="2" id="KW-0547">Nucleotide-binding</keyword>
<dbReference type="Gene3D" id="3.40.50.300">
    <property type="entry name" value="P-loop containing nucleotide triphosphate hydrolases"/>
    <property type="match status" value="1"/>
</dbReference>
<reference evidence="8 9" key="1">
    <citation type="submission" date="2020-02" db="EMBL/GenBank/DDBJ databases">
        <authorList>
            <person name="Ma Q."/>
            <person name="Huang Y."/>
            <person name="Song X."/>
            <person name="Pei D."/>
        </authorList>
    </citation>
    <scope>NUCLEOTIDE SEQUENCE [LARGE SCALE GENOMIC DNA]</scope>
    <source>
        <strain evidence="8">Sxm20200214</strain>
        <tissue evidence="8">Leaf</tissue>
    </source>
</reference>
<accession>A0A8X7URC2</accession>
<dbReference type="InterPro" id="IPR004400">
    <property type="entry name" value="UreG"/>
</dbReference>
<evidence type="ECO:0000256" key="6">
    <source>
        <dbReference type="SAM" id="MobiDB-lite"/>
    </source>
</evidence>
<keyword evidence="9" id="KW-1185">Reference proteome</keyword>
<dbReference type="SUPFAM" id="SSF52540">
    <property type="entry name" value="P-loop containing nucleoside triphosphate hydrolases"/>
    <property type="match status" value="1"/>
</dbReference>
<proteinExistence type="inferred from homology"/>
<comment type="caution">
    <text evidence="8">The sequence shown here is derived from an EMBL/GenBank/DDBJ whole genome shotgun (WGS) entry which is preliminary data.</text>
</comment>
<dbReference type="GO" id="GO:0016151">
    <property type="term" value="F:nickel cation binding"/>
    <property type="evidence" value="ECO:0007669"/>
    <property type="project" value="InterPro"/>
</dbReference>
<dbReference type="AlphaFoldDB" id="A0A8X7URC2"/>
<evidence type="ECO:0000256" key="1">
    <source>
        <dbReference type="ARBA" id="ARBA00005732"/>
    </source>
</evidence>
<organism evidence="8 9">
    <name type="scientific">Brassica carinata</name>
    <name type="common">Ethiopian mustard</name>
    <name type="synonym">Abyssinian cabbage</name>
    <dbReference type="NCBI Taxonomy" id="52824"/>
    <lineage>
        <taxon>Eukaryota</taxon>
        <taxon>Viridiplantae</taxon>
        <taxon>Streptophyta</taxon>
        <taxon>Embryophyta</taxon>
        <taxon>Tracheophyta</taxon>
        <taxon>Spermatophyta</taxon>
        <taxon>Magnoliopsida</taxon>
        <taxon>eudicotyledons</taxon>
        <taxon>Gunneridae</taxon>
        <taxon>Pentapetalae</taxon>
        <taxon>rosids</taxon>
        <taxon>malvids</taxon>
        <taxon>Brassicales</taxon>
        <taxon>Brassicaceae</taxon>
        <taxon>Brassiceae</taxon>
        <taxon>Brassica</taxon>
    </lineage>
</organism>
<dbReference type="GO" id="GO:0005525">
    <property type="term" value="F:GTP binding"/>
    <property type="evidence" value="ECO:0007669"/>
    <property type="project" value="UniProtKB-KW"/>
</dbReference>
<dbReference type="InterPro" id="IPR027417">
    <property type="entry name" value="P-loop_NTPase"/>
</dbReference>
<protein>
    <recommendedName>
        <fullName evidence="7">CobW/HypB/UreG nucleotide-binding domain-containing protein</fullName>
    </recommendedName>
</protein>
<dbReference type="InterPro" id="IPR003495">
    <property type="entry name" value="CobW/HypB/UreG_nucleotide-bd"/>
</dbReference>